<proteinExistence type="predicted"/>
<gene>
    <name evidence="1" type="ORF">LCGC14_0170740</name>
</gene>
<dbReference type="EMBL" id="LAZR01000066">
    <property type="protein sequence ID" value="KKN96145.1"/>
    <property type="molecule type" value="Genomic_DNA"/>
</dbReference>
<evidence type="ECO:0000313" key="1">
    <source>
        <dbReference type="EMBL" id="KKN96145.1"/>
    </source>
</evidence>
<protein>
    <submittedName>
        <fullName evidence="1">Uncharacterized protein</fullName>
    </submittedName>
</protein>
<accession>A0A0F9USQ6</accession>
<dbReference type="AlphaFoldDB" id="A0A0F9USQ6"/>
<reference evidence="1" key="1">
    <citation type="journal article" date="2015" name="Nature">
        <title>Complex archaea that bridge the gap between prokaryotes and eukaryotes.</title>
        <authorList>
            <person name="Spang A."/>
            <person name="Saw J.H."/>
            <person name="Jorgensen S.L."/>
            <person name="Zaremba-Niedzwiedzka K."/>
            <person name="Martijn J."/>
            <person name="Lind A.E."/>
            <person name="van Eijk R."/>
            <person name="Schleper C."/>
            <person name="Guy L."/>
            <person name="Ettema T.J."/>
        </authorList>
    </citation>
    <scope>NUCLEOTIDE SEQUENCE</scope>
</reference>
<organism evidence="1">
    <name type="scientific">marine sediment metagenome</name>
    <dbReference type="NCBI Taxonomy" id="412755"/>
    <lineage>
        <taxon>unclassified sequences</taxon>
        <taxon>metagenomes</taxon>
        <taxon>ecological metagenomes</taxon>
    </lineage>
</organism>
<comment type="caution">
    <text evidence="1">The sequence shown here is derived from an EMBL/GenBank/DDBJ whole genome shotgun (WGS) entry which is preliminary data.</text>
</comment>
<sequence>MDVSVSQVAVGDQLEVWPMGCDAPSRAKVLEISEGERIRSLVVQLDGAEVEIHVPHSNTVKLLC</sequence>
<name>A0A0F9USQ6_9ZZZZ</name>